<dbReference type="CDD" id="cd07991">
    <property type="entry name" value="LPLAT_LPCAT1-like"/>
    <property type="match status" value="1"/>
</dbReference>
<dbReference type="PANTHER" id="PTHR23063:SF7">
    <property type="entry name" value="LYSOPHOSPHOLIPID ACYLTRANSFERASE LPCAT4"/>
    <property type="match status" value="1"/>
</dbReference>
<comment type="pathway">
    <text evidence="13">Phospholipid metabolism.</text>
</comment>
<dbReference type="AlphaFoldDB" id="A0A803TPP3"/>
<evidence type="ECO:0000256" key="8">
    <source>
        <dbReference type="ARBA" id="ARBA00023098"/>
    </source>
</evidence>
<proteinExistence type="inferred from homology"/>
<evidence type="ECO:0000256" key="9">
    <source>
        <dbReference type="ARBA" id="ARBA00023136"/>
    </source>
</evidence>
<dbReference type="GO" id="GO:0036151">
    <property type="term" value="P:phosphatidylcholine acyl-chain remodeling"/>
    <property type="evidence" value="ECO:0007669"/>
    <property type="project" value="Ensembl"/>
</dbReference>
<evidence type="ECO:0000313" key="17">
    <source>
        <dbReference type="Ensembl" id="ENSACAP00000037183.1"/>
    </source>
</evidence>
<reference evidence="17" key="3">
    <citation type="submission" date="2025-09" db="UniProtKB">
        <authorList>
            <consortium name="Ensembl"/>
        </authorList>
    </citation>
    <scope>IDENTIFICATION</scope>
</reference>
<comment type="subcellular location">
    <subcellularLocation>
        <location evidence="1">Membrane</location>
    </subcellularLocation>
</comment>
<dbReference type="GO" id="GO:0036150">
    <property type="term" value="P:phosphatidylserine acyl-chain remodeling"/>
    <property type="evidence" value="ECO:0007669"/>
    <property type="project" value="Ensembl"/>
</dbReference>
<evidence type="ECO:0000256" key="13">
    <source>
        <dbReference type="ARBA" id="ARBA00025707"/>
    </source>
</evidence>
<evidence type="ECO:0000256" key="11">
    <source>
        <dbReference type="ARBA" id="ARBA00023264"/>
    </source>
</evidence>
<dbReference type="PANTHER" id="PTHR23063">
    <property type="entry name" value="PHOSPHOLIPID ACYLTRANSFERASE"/>
    <property type="match status" value="1"/>
</dbReference>
<dbReference type="SMART" id="SM00563">
    <property type="entry name" value="PlsC"/>
    <property type="match status" value="1"/>
</dbReference>
<feature type="domain" description="Phospholipid/glycerol acyltransferase" evidence="16">
    <location>
        <begin position="141"/>
        <end position="252"/>
    </location>
</feature>
<dbReference type="Pfam" id="PF01553">
    <property type="entry name" value="Acyltransferase"/>
    <property type="match status" value="1"/>
</dbReference>
<dbReference type="GO" id="GO:0047166">
    <property type="term" value="F:1-alkenylglycerophosphoethanolamine O-acyltransferase activity"/>
    <property type="evidence" value="ECO:0007669"/>
    <property type="project" value="Ensembl"/>
</dbReference>
<dbReference type="InParanoid" id="A0A803TPP3"/>
<dbReference type="GO" id="GO:0008654">
    <property type="term" value="P:phospholipid biosynthetic process"/>
    <property type="evidence" value="ECO:0007669"/>
    <property type="project" value="UniProtKB-KW"/>
</dbReference>
<name>A0A803TPP3_ANOCA</name>
<dbReference type="GO" id="GO:0036152">
    <property type="term" value="P:phosphatidylethanolamine acyl-chain remodeling"/>
    <property type="evidence" value="ECO:0007669"/>
    <property type="project" value="Ensembl"/>
</dbReference>
<evidence type="ECO:0000256" key="12">
    <source>
        <dbReference type="ARBA" id="ARBA00023315"/>
    </source>
</evidence>
<keyword evidence="5" id="KW-0808">Transferase</keyword>
<keyword evidence="8" id="KW-0443">Lipid metabolism</keyword>
<evidence type="ECO:0000259" key="16">
    <source>
        <dbReference type="SMART" id="SM00563"/>
    </source>
</evidence>
<feature type="compositionally biased region" description="Gly residues" evidence="14">
    <location>
        <begin position="1"/>
        <end position="27"/>
    </location>
</feature>
<dbReference type="Bgee" id="ENSACAG00000008720">
    <property type="expression patterns" value="Expressed in skeletal muscle tissue and 12 other cell types or tissues"/>
</dbReference>
<dbReference type="GO" id="GO:0047192">
    <property type="term" value="F:1-alkylglycerophosphocholine O-acetyltransferase activity"/>
    <property type="evidence" value="ECO:0007669"/>
    <property type="project" value="Ensembl"/>
</dbReference>
<organism evidence="17 18">
    <name type="scientific">Anolis carolinensis</name>
    <name type="common">Green anole</name>
    <name type="synonym">American chameleon</name>
    <dbReference type="NCBI Taxonomy" id="28377"/>
    <lineage>
        <taxon>Eukaryota</taxon>
        <taxon>Metazoa</taxon>
        <taxon>Chordata</taxon>
        <taxon>Craniata</taxon>
        <taxon>Vertebrata</taxon>
        <taxon>Euteleostomi</taxon>
        <taxon>Lepidosauria</taxon>
        <taxon>Squamata</taxon>
        <taxon>Bifurcata</taxon>
        <taxon>Unidentata</taxon>
        <taxon>Episquamata</taxon>
        <taxon>Toxicofera</taxon>
        <taxon>Iguania</taxon>
        <taxon>Dactyloidae</taxon>
        <taxon>Anolis</taxon>
    </lineage>
</organism>
<dbReference type="GO" id="GO:0106262">
    <property type="term" value="F:1-acylglycerophosphoethanolamine O-acyltransferase activity"/>
    <property type="evidence" value="ECO:0007669"/>
    <property type="project" value="Ensembl"/>
</dbReference>
<evidence type="ECO:0000256" key="4">
    <source>
        <dbReference type="ARBA" id="ARBA00022516"/>
    </source>
</evidence>
<evidence type="ECO:0000256" key="2">
    <source>
        <dbReference type="ARBA" id="ARBA00005189"/>
    </source>
</evidence>
<dbReference type="Ensembl" id="ENSACAT00000042085.1">
    <property type="protein sequence ID" value="ENSACAP00000037183.1"/>
    <property type="gene ID" value="ENSACAG00000008720.4"/>
</dbReference>
<evidence type="ECO:0000256" key="7">
    <source>
        <dbReference type="ARBA" id="ARBA00022989"/>
    </source>
</evidence>
<accession>A0A803TPP3</accession>
<dbReference type="GO" id="GO:0042171">
    <property type="term" value="F:lysophosphatidic acid acyltransferase activity"/>
    <property type="evidence" value="ECO:0000318"/>
    <property type="project" value="GO_Central"/>
</dbReference>
<sequence length="577" mass="63153">MEGGGGGRGGGGGGEGGEGGEGGGGPGRAPPKEEDPATEPNPFVHDLRMSRFQRAKFYVLGIILAPIRVALAFVVLFLIWPFALLQVVGLPEETLQEPFSGWRNTVSHSLVYLLSRLMFFLLGFMRIRVRGQMASRLEAPILVAAPHSTFFDPIILLPCDLPKVVSRTENLHVPVIGALLRFNQAILVSRHDPASRKKVVEEVKKRATSQGKWPQVLFFPEGTCSNKKALLKFKPGAFISGVPIQPILIRYPNSLDSTTWAWRGPGVLKVIWLTASQPCTTVEVEFLPVYHPSAEEAVNPTLYANNVQKVMAKALGIPATECEFLGNLPVTVVGRLRVALEPRIWELGKVLRKARFLTGGAKCQLDPLPDGTLGKLKPAELAQWLGLTCPEAVEGLGTYFQKDSEGNMDSREVALALEVLEGEHDPHSLTSHAFELFSELDAGTGDHRLCQDGFCTILRLLFGTPAADGAELYSRLSAEESSQNELTLAEIFWHCTQCAHRHRDHLHWFLPESLKFNLETSSRISPCATRSMPACSAHTCAPPRPARCPSLASRPPVLMALLLPPSRTKPTETLQTL</sequence>
<keyword evidence="9 15" id="KW-0472">Membrane</keyword>
<keyword evidence="12" id="KW-0012">Acyltransferase</keyword>
<evidence type="ECO:0000313" key="18">
    <source>
        <dbReference type="Proteomes" id="UP000001646"/>
    </source>
</evidence>
<dbReference type="GeneTree" id="ENSGT01030000234574"/>
<keyword evidence="11" id="KW-1208">Phospholipid metabolism</keyword>
<reference evidence="17" key="2">
    <citation type="submission" date="2025-08" db="UniProtKB">
        <authorList>
            <consortium name="Ensembl"/>
        </authorList>
    </citation>
    <scope>IDENTIFICATION</scope>
</reference>
<dbReference type="GO" id="GO:0047184">
    <property type="term" value="F:1-acylglycerophosphocholine O-acyltransferase activity"/>
    <property type="evidence" value="ECO:0007669"/>
    <property type="project" value="Ensembl"/>
</dbReference>
<dbReference type="GO" id="GO:0016020">
    <property type="term" value="C:membrane"/>
    <property type="evidence" value="ECO:0007669"/>
    <property type="project" value="UniProtKB-SubCell"/>
</dbReference>
<protein>
    <submittedName>
        <fullName evidence="17">Lysophosphatidylcholine acyltransferase 4</fullName>
    </submittedName>
</protein>
<feature type="region of interest" description="Disordered" evidence="14">
    <location>
        <begin position="1"/>
        <end position="43"/>
    </location>
</feature>
<keyword evidence="7 15" id="KW-1133">Transmembrane helix</keyword>
<evidence type="ECO:0000256" key="5">
    <source>
        <dbReference type="ARBA" id="ARBA00022679"/>
    </source>
</evidence>
<evidence type="ECO:0000256" key="14">
    <source>
        <dbReference type="SAM" id="MobiDB-lite"/>
    </source>
</evidence>
<comment type="pathway">
    <text evidence="2">Lipid metabolism.</text>
</comment>
<keyword evidence="10" id="KW-0594">Phospholipid biosynthesis</keyword>
<comment type="similarity">
    <text evidence="3">Belongs to the 1-acyl-sn-glycerol-3-phosphate acyltransferase family.</text>
</comment>
<dbReference type="SUPFAM" id="SSF69593">
    <property type="entry name" value="Glycerol-3-phosphate (1)-acyltransferase"/>
    <property type="match status" value="1"/>
</dbReference>
<dbReference type="GO" id="GO:0106263">
    <property type="term" value="F:1-acylglycerophosphoserine O-acyltransferase activity"/>
    <property type="evidence" value="ECO:0007669"/>
    <property type="project" value="Ensembl"/>
</dbReference>
<reference evidence="17" key="1">
    <citation type="submission" date="2009-12" db="EMBL/GenBank/DDBJ databases">
        <title>The Genome Sequence of Anolis carolinensis (Green Anole Lizard).</title>
        <authorList>
            <consortium name="The Genome Sequencing Platform"/>
            <person name="Di Palma F."/>
            <person name="Alfoldi J."/>
            <person name="Heiman D."/>
            <person name="Young S."/>
            <person name="Grabherr M."/>
            <person name="Johnson J."/>
            <person name="Lander E.S."/>
            <person name="Lindblad-Toh K."/>
        </authorList>
    </citation>
    <scope>NUCLEOTIDE SEQUENCE [LARGE SCALE GENOMIC DNA]</scope>
    <source>
        <strain evidence="17">JBL SC #1</strain>
    </source>
</reference>
<evidence type="ECO:0000256" key="15">
    <source>
        <dbReference type="SAM" id="Phobius"/>
    </source>
</evidence>
<keyword evidence="6 15" id="KW-0812">Transmembrane</keyword>
<dbReference type="InterPro" id="IPR045252">
    <property type="entry name" value="LPCAT1-like"/>
</dbReference>
<evidence type="ECO:0000256" key="1">
    <source>
        <dbReference type="ARBA" id="ARBA00004370"/>
    </source>
</evidence>
<dbReference type="InterPro" id="IPR002123">
    <property type="entry name" value="Plipid/glycerol_acylTrfase"/>
</dbReference>
<feature type="transmembrane region" description="Helical" evidence="15">
    <location>
        <begin position="57"/>
        <end position="89"/>
    </location>
</feature>
<gene>
    <name evidence="17" type="primary">LPCAT4</name>
</gene>
<evidence type="ECO:0000256" key="6">
    <source>
        <dbReference type="ARBA" id="ARBA00022692"/>
    </source>
</evidence>
<keyword evidence="18" id="KW-1185">Reference proteome</keyword>
<evidence type="ECO:0000256" key="3">
    <source>
        <dbReference type="ARBA" id="ARBA00008655"/>
    </source>
</evidence>
<keyword evidence="4" id="KW-0444">Lipid biosynthesis</keyword>
<dbReference type="Proteomes" id="UP000001646">
    <property type="component" value="Unplaced"/>
</dbReference>
<dbReference type="GO" id="GO:0005783">
    <property type="term" value="C:endoplasmic reticulum"/>
    <property type="evidence" value="ECO:0000318"/>
    <property type="project" value="GO_Central"/>
</dbReference>
<evidence type="ECO:0000256" key="10">
    <source>
        <dbReference type="ARBA" id="ARBA00023209"/>
    </source>
</evidence>